<evidence type="ECO:0000256" key="6">
    <source>
        <dbReference type="ARBA" id="ARBA00022989"/>
    </source>
</evidence>
<evidence type="ECO:0000256" key="4">
    <source>
        <dbReference type="ARBA" id="ARBA00022448"/>
    </source>
</evidence>
<dbReference type="PANTHER" id="PTHR11058:SF9">
    <property type="entry name" value="NADH-UBIQUINONE OXIDOREDUCTASE CHAIN 3"/>
    <property type="match status" value="1"/>
</dbReference>
<comment type="catalytic activity">
    <reaction evidence="8 9">
        <text>a ubiquinone + NADH + 5 H(+)(in) = a ubiquinol + NAD(+) + 4 H(+)(out)</text>
        <dbReference type="Rhea" id="RHEA:29091"/>
        <dbReference type="Rhea" id="RHEA-COMP:9565"/>
        <dbReference type="Rhea" id="RHEA-COMP:9566"/>
        <dbReference type="ChEBI" id="CHEBI:15378"/>
        <dbReference type="ChEBI" id="CHEBI:16389"/>
        <dbReference type="ChEBI" id="CHEBI:17976"/>
        <dbReference type="ChEBI" id="CHEBI:57540"/>
        <dbReference type="ChEBI" id="CHEBI:57945"/>
        <dbReference type="EC" id="7.1.1.2"/>
    </reaction>
</comment>
<accession>A0A342I4E5</accession>
<dbReference type="GO" id="GO:0008137">
    <property type="term" value="F:NADH dehydrogenase (ubiquinone) activity"/>
    <property type="evidence" value="ECO:0007669"/>
    <property type="project" value="UniProtKB-UniRule"/>
</dbReference>
<evidence type="ECO:0000256" key="8">
    <source>
        <dbReference type="ARBA" id="ARBA00049551"/>
    </source>
</evidence>
<organism evidence="10">
    <name type="scientific">Foenatopus ruficollis</name>
    <dbReference type="NCBI Taxonomy" id="1738635"/>
    <lineage>
        <taxon>Eukaryota</taxon>
        <taxon>Metazoa</taxon>
        <taxon>Ecdysozoa</taxon>
        <taxon>Arthropoda</taxon>
        <taxon>Hexapoda</taxon>
        <taxon>Insecta</taxon>
        <taxon>Pterygota</taxon>
        <taxon>Neoptera</taxon>
        <taxon>Endopterygota</taxon>
        <taxon>Hymenoptera</taxon>
        <taxon>Apocrita</taxon>
        <taxon>Stephanoidea</taxon>
        <taxon>Stephanidae</taxon>
        <taxon>Stephaninae</taxon>
        <taxon>Foenatopus</taxon>
    </lineage>
</organism>
<evidence type="ECO:0000256" key="9">
    <source>
        <dbReference type="RuleBase" id="RU003640"/>
    </source>
</evidence>
<keyword evidence="9" id="KW-1278">Translocase</keyword>
<evidence type="ECO:0000256" key="7">
    <source>
        <dbReference type="ARBA" id="ARBA00023136"/>
    </source>
</evidence>
<dbReference type="Pfam" id="PF00507">
    <property type="entry name" value="Oxidored_q4"/>
    <property type="match status" value="1"/>
</dbReference>
<comment type="function">
    <text evidence="9">Core subunit of the mitochondrial membrane respiratory chain NADH dehydrogenase (Complex I) which catalyzes electron transfer from NADH through the respiratory chain, using ubiquinone as an electron acceptor. Essential for the catalytic activity of complex I.</text>
</comment>
<keyword evidence="9" id="KW-0830">Ubiquinone</keyword>
<evidence type="ECO:0000256" key="1">
    <source>
        <dbReference type="ARBA" id="ARBA00004370"/>
    </source>
</evidence>
<evidence type="ECO:0000313" key="10">
    <source>
        <dbReference type="EMBL" id="ALJ93733.1"/>
    </source>
</evidence>
<dbReference type="GO" id="GO:0030964">
    <property type="term" value="C:NADH dehydrogenase complex"/>
    <property type="evidence" value="ECO:0007669"/>
    <property type="project" value="TreeGrafter"/>
</dbReference>
<evidence type="ECO:0000256" key="5">
    <source>
        <dbReference type="ARBA" id="ARBA00022692"/>
    </source>
</evidence>
<feature type="transmembrane region" description="Helical" evidence="9">
    <location>
        <begin position="57"/>
        <end position="83"/>
    </location>
</feature>
<feature type="transmembrane region" description="Helical" evidence="9">
    <location>
        <begin position="6"/>
        <end position="25"/>
    </location>
</feature>
<dbReference type="EMBL" id="KR270642">
    <property type="protein sequence ID" value="ALJ93733.1"/>
    <property type="molecule type" value="Genomic_DNA"/>
</dbReference>
<keyword evidence="7 9" id="KW-0472">Membrane</keyword>
<keyword evidence="6 9" id="KW-1133">Transmembrane helix</keyword>
<keyword evidence="9" id="KW-0679">Respiratory chain</keyword>
<sequence length="117" mass="14016">MIMNLFMFNLMIMIPILMIFINMIINQKMFKSREKNSPFECGFEPFNMARLPISLNFFMISMIFLIFDVEITILLPLIIMIKLTNLKNWILITTSFLLILIFGLYMEWFEGSLNWIK</sequence>
<dbReference type="GO" id="GO:0031966">
    <property type="term" value="C:mitochondrial membrane"/>
    <property type="evidence" value="ECO:0007669"/>
    <property type="project" value="UniProtKB-SubCell"/>
</dbReference>
<comment type="subcellular location">
    <subcellularLocation>
        <location evidence="1">Membrane</location>
    </subcellularLocation>
    <subcellularLocation>
        <location evidence="9">Mitochondrion membrane</location>
        <topology evidence="9">Multi-pass membrane protein</topology>
    </subcellularLocation>
</comment>
<keyword evidence="9" id="KW-0249">Electron transport</keyword>
<keyword evidence="9 10" id="KW-0496">Mitochondrion</keyword>
<keyword evidence="9" id="KW-0520">NAD</keyword>
<dbReference type="AlphaFoldDB" id="A0A342I4E5"/>
<dbReference type="PANTHER" id="PTHR11058">
    <property type="entry name" value="NADH-UBIQUINONE OXIDOREDUCTASE CHAIN 3"/>
    <property type="match status" value="1"/>
</dbReference>
<geneLocation type="mitochondrion" evidence="10"/>
<keyword evidence="5 9" id="KW-0812">Transmembrane</keyword>
<gene>
    <name evidence="10" type="primary">ND3</name>
</gene>
<dbReference type="InterPro" id="IPR000440">
    <property type="entry name" value="NADH_UbQ/plastoQ_OxRdtase_su3"/>
</dbReference>
<keyword evidence="4 9" id="KW-0813">Transport</keyword>
<proteinExistence type="inferred from homology"/>
<comment type="similarity">
    <text evidence="2 9">Belongs to the complex I subunit 3 family.</text>
</comment>
<name>A0A342I4E5_9HYME</name>
<protein>
    <recommendedName>
        <fullName evidence="3 9">NADH-ubiquinone oxidoreductase chain 3</fullName>
        <ecNumber evidence="9">7.1.1.2</ecNumber>
    </recommendedName>
</protein>
<dbReference type="Gene3D" id="1.20.58.1610">
    <property type="entry name" value="NADH:ubiquinone/plastoquinone oxidoreductase, chain 3"/>
    <property type="match status" value="1"/>
</dbReference>
<evidence type="ECO:0000256" key="2">
    <source>
        <dbReference type="ARBA" id="ARBA00008472"/>
    </source>
</evidence>
<feature type="transmembrane region" description="Helical" evidence="9">
    <location>
        <begin position="89"/>
        <end position="109"/>
    </location>
</feature>
<reference evidence="10" key="1">
    <citation type="submission" date="2015-04" db="EMBL/GenBank/DDBJ databases">
        <title>The complete mitochondrial genome of Foenatopus ruficollis.</title>
        <authorList>
            <person name="Wei S.J."/>
            <person name="Wu Q.L."/>
        </authorList>
    </citation>
    <scope>NUCLEOTIDE SEQUENCE</scope>
</reference>
<evidence type="ECO:0000256" key="3">
    <source>
        <dbReference type="ARBA" id="ARBA00021007"/>
    </source>
</evidence>
<dbReference type="EC" id="7.1.1.2" evidence="9"/>
<dbReference type="InterPro" id="IPR038430">
    <property type="entry name" value="NDAH_ubi_oxred_su3_sf"/>
</dbReference>